<evidence type="ECO:0000313" key="1">
    <source>
        <dbReference type="EMBL" id="ATQ43230.1"/>
    </source>
</evidence>
<dbReference type="Proteomes" id="UP000228945">
    <property type="component" value="Chromosome"/>
</dbReference>
<sequence>MSTFLTINVTNNTSSRQDFYFFQQPAVLTGGSQVYSNSLYTHPLQPYQASGMVLTFQVSQQPYAAIQQAADWPQVGRPSGFAMAARPIDLTPPSGSANDWTTASVQPLGLSQPMPGRGQRPGSFRITIPSYQPTQIYNIGQAVQVQNAPILSSFIIANPNTNTDCMPAAKFYVQAGAFTPGTIINFPSSSVDAAFCDFTGGARMINVTHNPDGTWTVRQA</sequence>
<dbReference type="KEGG" id="cmb:CSW64_12790"/>
<keyword evidence="2" id="KW-1185">Reference proteome</keyword>
<evidence type="ECO:0000313" key="2">
    <source>
        <dbReference type="Proteomes" id="UP000228945"/>
    </source>
</evidence>
<organism evidence="1 2">
    <name type="scientific">Caulobacter mirabilis</name>
    <dbReference type="NCBI Taxonomy" id="69666"/>
    <lineage>
        <taxon>Bacteria</taxon>
        <taxon>Pseudomonadati</taxon>
        <taxon>Pseudomonadota</taxon>
        <taxon>Alphaproteobacteria</taxon>
        <taxon>Caulobacterales</taxon>
        <taxon>Caulobacteraceae</taxon>
        <taxon>Caulobacter</taxon>
    </lineage>
</organism>
<protein>
    <submittedName>
        <fullName evidence="1">Uncharacterized protein</fullName>
    </submittedName>
</protein>
<dbReference type="OrthoDB" id="1437448at2"/>
<proteinExistence type="predicted"/>
<dbReference type="RefSeq" id="WP_099622481.1">
    <property type="nucleotide sequence ID" value="NZ_CP024201.1"/>
</dbReference>
<gene>
    <name evidence="1" type="ORF">CSW64_12790</name>
</gene>
<name>A0A2D2AYZ0_9CAUL</name>
<accession>A0A2D2AYZ0</accession>
<reference evidence="1 2" key="1">
    <citation type="submission" date="2017-10" db="EMBL/GenBank/DDBJ databases">
        <title>Genome sequence of Caulobacter mirabilis FWC38.</title>
        <authorList>
            <person name="Fiebig A."/>
            <person name="Crosson S."/>
        </authorList>
    </citation>
    <scope>NUCLEOTIDE SEQUENCE [LARGE SCALE GENOMIC DNA]</scope>
    <source>
        <strain evidence="1 2">FWC 38</strain>
    </source>
</reference>
<dbReference type="AlphaFoldDB" id="A0A2D2AYZ0"/>
<dbReference type="EMBL" id="CP024201">
    <property type="protein sequence ID" value="ATQ43230.1"/>
    <property type="molecule type" value="Genomic_DNA"/>
</dbReference>